<organism evidence="1 2">
    <name type="scientific">Pelagibacter ubique</name>
    <dbReference type="NCBI Taxonomy" id="198252"/>
    <lineage>
        <taxon>Bacteria</taxon>
        <taxon>Pseudomonadati</taxon>
        <taxon>Pseudomonadota</taxon>
        <taxon>Alphaproteobacteria</taxon>
        <taxon>Candidatus Pelagibacterales</taxon>
        <taxon>Candidatus Pelagibacteraceae</taxon>
        <taxon>Candidatus Pelagibacter</taxon>
    </lineage>
</organism>
<evidence type="ECO:0000313" key="2">
    <source>
        <dbReference type="Proteomes" id="UP001166004"/>
    </source>
</evidence>
<accession>A0ABX1T4X3</accession>
<dbReference type="RefSeq" id="WP_169036262.1">
    <property type="nucleotide sequence ID" value="NZ_LANA01000002.1"/>
</dbReference>
<protein>
    <submittedName>
        <fullName evidence="1">Uncharacterized protein</fullName>
    </submittedName>
</protein>
<evidence type="ECO:0000313" key="1">
    <source>
        <dbReference type="EMBL" id="NMN67755.1"/>
    </source>
</evidence>
<keyword evidence="2" id="KW-1185">Reference proteome</keyword>
<comment type="caution">
    <text evidence="1">The sequence shown here is derived from an EMBL/GenBank/DDBJ whole genome shotgun (WGS) entry which is preliminary data.</text>
</comment>
<dbReference type="EMBL" id="LANA01000002">
    <property type="protein sequence ID" value="NMN67755.1"/>
    <property type="molecule type" value="Genomic_DNA"/>
</dbReference>
<dbReference type="Proteomes" id="UP001166004">
    <property type="component" value="Unassembled WGS sequence"/>
</dbReference>
<proteinExistence type="predicted"/>
<sequence>MNKFEFKNLVKSLEKSLKERTFFKTLRTEVNTGANGTQDYVVKKGINKDKIATTRQ</sequence>
<reference evidence="1 2" key="1">
    <citation type="submission" date="2019-07" db="EMBL/GenBank/DDBJ databases">
        <title>SAR11 Genome Evolution.</title>
        <authorList>
            <person name="Giovannoni S."/>
        </authorList>
    </citation>
    <scope>NUCLEOTIDE SEQUENCE [LARGE SCALE GENOMIC DNA]</scope>
    <source>
        <strain evidence="1 2">HTCC9565</strain>
    </source>
</reference>
<name>A0ABX1T4X3_PELUQ</name>
<gene>
    <name evidence="1" type="ORF">VP91_00009040</name>
</gene>